<accession>A0ACB8TVQ5</accession>
<name>A0ACB8TVQ5_9APHY</name>
<dbReference type="Proteomes" id="UP001055072">
    <property type="component" value="Unassembled WGS sequence"/>
</dbReference>
<reference evidence="1" key="1">
    <citation type="journal article" date="2021" name="Environ. Microbiol.">
        <title>Gene family expansions and transcriptome signatures uncover fungal adaptations to wood decay.</title>
        <authorList>
            <person name="Hage H."/>
            <person name="Miyauchi S."/>
            <person name="Viragh M."/>
            <person name="Drula E."/>
            <person name="Min B."/>
            <person name="Chaduli D."/>
            <person name="Navarro D."/>
            <person name="Favel A."/>
            <person name="Norest M."/>
            <person name="Lesage-Meessen L."/>
            <person name="Balint B."/>
            <person name="Merenyi Z."/>
            <person name="de Eugenio L."/>
            <person name="Morin E."/>
            <person name="Martinez A.T."/>
            <person name="Baldrian P."/>
            <person name="Stursova M."/>
            <person name="Martinez M.J."/>
            <person name="Novotny C."/>
            <person name="Magnuson J.K."/>
            <person name="Spatafora J.W."/>
            <person name="Maurice S."/>
            <person name="Pangilinan J."/>
            <person name="Andreopoulos W."/>
            <person name="LaButti K."/>
            <person name="Hundley H."/>
            <person name="Na H."/>
            <person name="Kuo A."/>
            <person name="Barry K."/>
            <person name="Lipzen A."/>
            <person name="Henrissat B."/>
            <person name="Riley R."/>
            <person name="Ahrendt S."/>
            <person name="Nagy L.G."/>
            <person name="Grigoriev I.V."/>
            <person name="Martin F."/>
            <person name="Rosso M.N."/>
        </authorList>
    </citation>
    <scope>NUCLEOTIDE SEQUENCE</scope>
    <source>
        <strain evidence="1">CBS 384.51</strain>
    </source>
</reference>
<keyword evidence="2" id="KW-1185">Reference proteome</keyword>
<dbReference type="EMBL" id="MU274926">
    <property type="protein sequence ID" value="KAI0086070.1"/>
    <property type="molecule type" value="Genomic_DNA"/>
</dbReference>
<comment type="caution">
    <text evidence="1">The sequence shown here is derived from an EMBL/GenBank/DDBJ whole genome shotgun (WGS) entry which is preliminary data.</text>
</comment>
<protein>
    <submittedName>
        <fullName evidence="1">Short-chain dehydrogenase/reductase SDR</fullName>
    </submittedName>
</protein>
<evidence type="ECO:0000313" key="1">
    <source>
        <dbReference type="EMBL" id="KAI0086070.1"/>
    </source>
</evidence>
<proteinExistence type="predicted"/>
<organism evidence="1 2">
    <name type="scientific">Irpex rosettiformis</name>
    <dbReference type="NCBI Taxonomy" id="378272"/>
    <lineage>
        <taxon>Eukaryota</taxon>
        <taxon>Fungi</taxon>
        <taxon>Dikarya</taxon>
        <taxon>Basidiomycota</taxon>
        <taxon>Agaricomycotina</taxon>
        <taxon>Agaricomycetes</taxon>
        <taxon>Polyporales</taxon>
        <taxon>Irpicaceae</taxon>
        <taxon>Irpex</taxon>
    </lineage>
</organism>
<gene>
    <name evidence="1" type="ORF">BDY19DRAFT_377768</name>
</gene>
<evidence type="ECO:0000313" key="2">
    <source>
        <dbReference type="Proteomes" id="UP001055072"/>
    </source>
</evidence>
<sequence>MAAARPIFVVAGVGAGSGTGASTARLFSKNGYRVAVIARGADRAKKLADEINSSGGEAAGFGTSDYAYKSILSVMDEIKSFKWPSTQQPAQIRAALWNAGNSVFNQFLDVSEDDLNLSLQSNVQGPFAFSRQAVLSFRDNELDERGKRGTLLFTGATASTRGNTWTSAVAAGKFGLRSLSQSLAKEFGKENIHVAHTIIDGIILTERTIARHSNMPKAQFEENADARLNPDSIAEAYFYLANQDRSAWTWELDLRPAHEKW</sequence>